<sequence>MDAKPSSTAKSIVLEAVTLASIDPELKHMSMSSNVDSLWSSSLLNKCVFDDNNISYCDRALKENVDPQTILYWKLKHDSLYEKLKKLESKNK</sequence>
<evidence type="ECO:0000313" key="1">
    <source>
        <dbReference type="EMBL" id="KAL2331148.1"/>
    </source>
</evidence>
<gene>
    <name evidence="1" type="ORF">Fmac_018729</name>
</gene>
<protein>
    <submittedName>
        <fullName evidence="1">Uncharacterized protein</fullName>
    </submittedName>
</protein>
<reference evidence="1 2" key="1">
    <citation type="submission" date="2024-08" db="EMBL/GenBank/DDBJ databases">
        <title>Insights into the chromosomal genome structure of Flemingia macrophylla.</title>
        <authorList>
            <person name="Ding Y."/>
            <person name="Zhao Y."/>
            <person name="Bi W."/>
            <person name="Wu M."/>
            <person name="Zhao G."/>
            <person name="Gong Y."/>
            <person name="Li W."/>
            <person name="Zhang P."/>
        </authorList>
    </citation>
    <scope>NUCLEOTIDE SEQUENCE [LARGE SCALE GENOMIC DNA]</scope>
    <source>
        <strain evidence="1">DYQJB</strain>
        <tissue evidence="1">Leaf</tissue>
    </source>
</reference>
<proteinExistence type="predicted"/>
<accession>A0ABD1M5T2</accession>
<comment type="caution">
    <text evidence="1">The sequence shown here is derived from an EMBL/GenBank/DDBJ whole genome shotgun (WGS) entry which is preliminary data.</text>
</comment>
<evidence type="ECO:0000313" key="2">
    <source>
        <dbReference type="Proteomes" id="UP001603857"/>
    </source>
</evidence>
<dbReference type="EMBL" id="JBGMDY010000006">
    <property type="protein sequence ID" value="KAL2331148.1"/>
    <property type="molecule type" value="Genomic_DNA"/>
</dbReference>
<name>A0ABD1M5T2_9FABA</name>
<organism evidence="1 2">
    <name type="scientific">Flemingia macrophylla</name>
    <dbReference type="NCBI Taxonomy" id="520843"/>
    <lineage>
        <taxon>Eukaryota</taxon>
        <taxon>Viridiplantae</taxon>
        <taxon>Streptophyta</taxon>
        <taxon>Embryophyta</taxon>
        <taxon>Tracheophyta</taxon>
        <taxon>Spermatophyta</taxon>
        <taxon>Magnoliopsida</taxon>
        <taxon>eudicotyledons</taxon>
        <taxon>Gunneridae</taxon>
        <taxon>Pentapetalae</taxon>
        <taxon>rosids</taxon>
        <taxon>fabids</taxon>
        <taxon>Fabales</taxon>
        <taxon>Fabaceae</taxon>
        <taxon>Papilionoideae</taxon>
        <taxon>50 kb inversion clade</taxon>
        <taxon>NPAAA clade</taxon>
        <taxon>indigoferoid/millettioid clade</taxon>
        <taxon>Phaseoleae</taxon>
        <taxon>Flemingia</taxon>
    </lineage>
</organism>
<dbReference type="Proteomes" id="UP001603857">
    <property type="component" value="Unassembled WGS sequence"/>
</dbReference>
<keyword evidence="2" id="KW-1185">Reference proteome</keyword>
<dbReference type="AlphaFoldDB" id="A0ABD1M5T2"/>